<reference evidence="1 2" key="1">
    <citation type="journal article" date="2013" name="PLoS ONE">
        <title>Assembly-driven community genomics of a hypersaline microbial ecosystem.</title>
        <authorList>
            <person name="Podell S."/>
            <person name="Ugalde J.A."/>
            <person name="Narasingarao P."/>
            <person name="Banfield J.F."/>
            <person name="Heidelberg K.B."/>
            <person name="Allen E.E."/>
        </authorList>
    </citation>
    <scope>NUCLEOTIDE SEQUENCE [LARGE SCALE GENOMIC DNA]</scope>
    <source>
        <strain evidence="2">J07HQW2</strain>
    </source>
</reference>
<dbReference type="HOGENOM" id="CLU_1673967_0_0_2"/>
<name>U1NBC2_9EURY</name>
<accession>U1NBC2</accession>
<evidence type="ECO:0000313" key="2">
    <source>
        <dbReference type="Proteomes" id="UP000030710"/>
    </source>
</evidence>
<protein>
    <submittedName>
        <fullName evidence="1">Uncharacterized protein</fullName>
    </submittedName>
</protein>
<proteinExistence type="predicted"/>
<gene>
    <name evidence="1" type="ORF">J07HQW2_00347</name>
</gene>
<evidence type="ECO:0000313" key="1">
    <source>
        <dbReference type="EMBL" id="ERG93913.1"/>
    </source>
</evidence>
<dbReference type="AlphaFoldDB" id="U1NBC2"/>
<organism evidence="1 2">
    <name type="scientific">Haloquadratum walsbyi J07HQW2</name>
    <dbReference type="NCBI Taxonomy" id="1238425"/>
    <lineage>
        <taxon>Archaea</taxon>
        <taxon>Methanobacteriati</taxon>
        <taxon>Methanobacteriota</taxon>
        <taxon>Stenosarchaea group</taxon>
        <taxon>Halobacteria</taxon>
        <taxon>Halobacteriales</taxon>
        <taxon>Haloferacaceae</taxon>
        <taxon>Haloquadratum</taxon>
    </lineage>
</organism>
<dbReference type="RefSeq" id="WP_021053407.1">
    <property type="nucleotide sequence ID" value="NZ_KE356561.1"/>
</dbReference>
<dbReference type="Proteomes" id="UP000030710">
    <property type="component" value="Unassembled WGS sequence"/>
</dbReference>
<sequence length="157" mass="17924">MVDIQFPVEQLGIEFGRSPVDFSHESDMQSRLSQLLRDEIELSAAAPLTPRSTAFDSEGMQIGTPSSYRSEYDEWIKHQVDKIADDKSTPYLSRVHTEVWFTNDFGSDKKNRVDLAVLRGGDPPNYRPVIWFKGKQSLSFEMVDHAFEPPVAKIMQD</sequence>
<dbReference type="EMBL" id="KE356561">
    <property type="protein sequence ID" value="ERG93913.1"/>
    <property type="molecule type" value="Genomic_DNA"/>
</dbReference>